<dbReference type="EMBL" id="JBHSKJ010000043">
    <property type="protein sequence ID" value="MFC5150034.1"/>
    <property type="molecule type" value="Genomic_DNA"/>
</dbReference>
<dbReference type="InterPro" id="IPR043502">
    <property type="entry name" value="DNA/RNA_pol_sf"/>
</dbReference>
<reference evidence="2" key="1">
    <citation type="journal article" date="2019" name="Int. J. Syst. Evol. Microbiol.">
        <title>The Global Catalogue of Microorganisms (GCM) 10K type strain sequencing project: providing services to taxonomists for standard genome sequencing and annotation.</title>
        <authorList>
            <consortium name="The Broad Institute Genomics Platform"/>
            <consortium name="The Broad Institute Genome Sequencing Center for Infectious Disease"/>
            <person name="Wu L."/>
            <person name="Ma J."/>
        </authorList>
    </citation>
    <scope>NUCLEOTIDE SEQUENCE [LARGE SCALE GENOMIC DNA]</scope>
    <source>
        <strain evidence="2">CGMCC 4.1641</strain>
    </source>
</reference>
<dbReference type="RefSeq" id="WP_382051092.1">
    <property type="nucleotide sequence ID" value="NZ_JBHSKJ010000043.1"/>
</dbReference>
<evidence type="ECO:0000313" key="2">
    <source>
        <dbReference type="Proteomes" id="UP001596222"/>
    </source>
</evidence>
<keyword evidence="1" id="KW-0808">Transferase</keyword>
<name>A0ABW0A8U7_9ACTN</name>
<dbReference type="GO" id="GO:0003964">
    <property type="term" value="F:RNA-directed DNA polymerase activity"/>
    <property type="evidence" value="ECO:0007669"/>
    <property type="project" value="UniProtKB-KW"/>
</dbReference>
<dbReference type="Proteomes" id="UP001596222">
    <property type="component" value="Unassembled WGS sequence"/>
</dbReference>
<evidence type="ECO:0000313" key="1">
    <source>
        <dbReference type="EMBL" id="MFC5150034.1"/>
    </source>
</evidence>
<keyword evidence="1" id="KW-0695">RNA-directed DNA polymerase</keyword>
<keyword evidence="2" id="KW-1185">Reference proteome</keyword>
<keyword evidence="1" id="KW-0548">Nucleotidyltransferase</keyword>
<accession>A0ABW0A8U7</accession>
<protein>
    <submittedName>
        <fullName evidence="1">Reverse transcriptase domain-containing protein</fullName>
    </submittedName>
</protein>
<sequence>MSRETPVRFCERRVGFPPPTHFIVLCHSEEQVHQVRDRLEKWLEPRGLRLNEEKTKVVHLDRGFDFLGFTIRRLNRKLITRPSKDGCARFRARLRTEVKALRGANAGAALRKLTPIVHGWAACSG</sequence>
<dbReference type="SUPFAM" id="SSF56672">
    <property type="entry name" value="DNA/RNA polymerases"/>
    <property type="match status" value="1"/>
</dbReference>
<organism evidence="1 2">
    <name type="scientific">Streptomyces aureoversilis</name>
    <dbReference type="NCBI Taxonomy" id="67277"/>
    <lineage>
        <taxon>Bacteria</taxon>
        <taxon>Bacillati</taxon>
        <taxon>Actinomycetota</taxon>
        <taxon>Actinomycetes</taxon>
        <taxon>Kitasatosporales</taxon>
        <taxon>Streptomycetaceae</taxon>
        <taxon>Streptomyces</taxon>
    </lineage>
</organism>
<comment type="caution">
    <text evidence="1">The sequence shown here is derived from an EMBL/GenBank/DDBJ whole genome shotgun (WGS) entry which is preliminary data.</text>
</comment>
<proteinExistence type="predicted"/>
<gene>
    <name evidence="1" type="ORF">ACFPP6_36020</name>
</gene>